<reference evidence="4 5" key="1">
    <citation type="submission" date="2018-06" db="EMBL/GenBank/DDBJ databases">
        <authorList>
            <consortium name="Pathogen Informatics"/>
            <person name="Doyle S."/>
        </authorList>
    </citation>
    <scope>NUCLEOTIDE SEQUENCE [LARGE SCALE GENOMIC DNA]</scope>
    <source>
        <strain evidence="4 5">NCTC13163</strain>
    </source>
</reference>
<dbReference type="Pfam" id="PF07875">
    <property type="entry name" value="Coat_F"/>
    <property type="match status" value="1"/>
</dbReference>
<sequence length="98" mass="11176">MGITENLKRPSKQRDELIATDLLITAKSAVRAYAVAVTETASPDVRKVLIKQLNQAIEDHAEIADYMIKNDMYMAYDIEKQLKHDKEKVDKANELTKK</sequence>
<keyword evidence="4" id="KW-0167">Capsid protein</keyword>
<dbReference type="InterPro" id="IPR012851">
    <property type="entry name" value="Spore_coat_CotF-like"/>
</dbReference>
<dbReference type="Proteomes" id="UP000254060">
    <property type="component" value="Unassembled WGS sequence"/>
</dbReference>
<comment type="subcellular location">
    <subcellularLocation>
        <location evidence="2">Spore coat</location>
    </subcellularLocation>
</comment>
<dbReference type="InterPro" id="IPR012347">
    <property type="entry name" value="Ferritin-like"/>
</dbReference>
<evidence type="ECO:0000313" key="4">
    <source>
        <dbReference type="EMBL" id="STO07224.1"/>
    </source>
</evidence>
<name>A0A377FRN2_9BACL</name>
<comment type="similarity">
    <text evidence="3">Belongs to the CotF family.</text>
</comment>
<proteinExistence type="inferred from homology"/>
<dbReference type="RefSeq" id="WP_029334339.1">
    <property type="nucleotide sequence ID" value="NZ_UGGP01000001.1"/>
</dbReference>
<evidence type="ECO:0000256" key="3">
    <source>
        <dbReference type="ARBA" id="ARBA00024344"/>
    </source>
</evidence>
<dbReference type="OrthoDB" id="1930261at2"/>
<accession>A0A377FRN2</accession>
<organism evidence="4 5">
    <name type="scientific">Exiguobacterium aurantiacum</name>
    <dbReference type="NCBI Taxonomy" id="33987"/>
    <lineage>
        <taxon>Bacteria</taxon>
        <taxon>Bacillati</taxon>
        <taxon>Bacillota</taxon>
        <taxon>Bacilli</taxon>
        <taxon>Bacillales</taxon>
        <taxon>Bacillales Family XII. Incertae Sedis</taxon>
        <taxon>Exiguobacterium</taxon>
    </lineage>
</organism>
<dbReference type="PANTHER" id="PTHR39183:SF1">
    <property type="entry name" value="SPORE COAT PROTEIN F-LIKE PROTEIN YHCQ"/>
    <property type="match status" value="1"/>
</dbReference>
<gene>
    <name evidence="4" type="primary">cotF</name>
    <name evidence="4" type="ORF">NCTC13163_00569</name>
</gene>
<dbReference type="PANTHER" id="PTHR39183">
    <property type="entry name" value="SPORE COAT PROTEIN F-LIKE PROTEIN YHCQ"/>
    <property type="match status" value="1"/>
</dbReference>
<evidence type="ECO:0000313" key="5">
    <source>
        <dbReference type="Proteomes" id="UP000254060"/>
    </source>
</evidence>
<dbReference type="Gene3D" id="1.20.1260.10">
    <property type="match status" value="1"/>
</dbReference>
<keyword evidence="1" id="KW-0749">Sporulation</keyword>
<evidence type="ECO:0000256" key="1">
    <source>
        <dbReference type="ARBA" id="ARBA00022969"/>
    </source>
</evidence>
<dbReference type="STRING" id="1397694.GCA_000702585_01085"/>
<evidence type="ECO:0000256" key="2">
    <source>
        <dbReference type="ARBA" id="ARBA00024325"/>
    </source>
</evidence>
<dbReference type="EMBL" id="UGGP01000001">
    <property type="protein sequence ID" value="STO07224.1"/>
    <property type="molecule type" value="Genomic_DNA"/>
</dbReference>
<dbReference type="GO" id="GO:0030435">
    <property type="term" value="P:sporulation resulting in formation of a cellular spore"/>
    <property type="evidence" value="ECO:0007669"/>
    <property type="project" value="UniProtKB-KW"/>
</dbReference>
<protein>
    <submittedName>
        <fullName evidence="4">Spore coat protein F</fullName>
    </submittedName>
</protein>
<keyword evidence="4" id="KW-0946">Virion</keyword>
<dbReference type="AlphaFoldDB" id="A0A377FRN2"/>